<organism evidence="1 2">
    <name type="scientific">Paracoccus alkanivorans</name>
    <dbReference type="NCBI Taxonomy" id="2116655"/>
    <lineage>
        <taxon>Bacteria</taxon>
        <taxon>Pseudomonadati</taxon>
        <taxon>Pseudomonadota</taxon>
        <taxon>Alphaproteobacteria</taxon>
        <taxon>Rhodobacterales</taxon>
        <taxon>Paracoccaceae</taxon>
        <taxon>Paracoccus</taxon>
    </lineage>
</organism>
<comment type="caution">
    <text evidence="1">The sequence shown here is derived from an EMBL/GenBank/DDBJ whole genome shotgun (WGS) entry which is preliminary data.</text>
</comment>
<dbReference type="EMBL" id="QOKZ01000006">
    <property type="protein sequence ID" value="RMC33755.1"/>
    <property type="molecule type" value="Genomic_DNA"/>
</dbReference>
<dbReference type="AlphaFoldDB" id="A0A3M0M8N1"/>
<proteinExistence type="predicted"/>
<keyword evidence="2" id="KW-1185">Reference proteome</keyword>
<sequence>MALITLPVTVPAPANIPHADYNIGRFDSVKNWLTLHKGRHQGLNIVPRKGAAAGIGQGALTFEAINGFEYPIWPDVSGQPMIDFSTTETSNTFSVVSAQRLDTTSVEPWGIFFNGSTGGTPRIRPVMAGAGANAGISVSTSTVTNVGYSSSTPKMAAGVGFAAYYVFKFANMNAAEVLISFDGQNFTSTGVIGDMVGQTIDNNLAFLIGGANTAERMNGPVLDFMVIEGDISQQSDLAAAIQSYVENDLFGGA</sequence>
<gene>
    <name evidence="1" type="ORF">C9E81_15755</name>
</gene>
<evidence type="ECO:0000313" key="1">
    <source>
        <dbReference type="EMBL" id="RMC33755.1"/>
    </source>
</evidence>
<accession>A0A3M0M8N1</accession>
<protein>
    <submittedName>
        <fullName evidence="1">Uncharacterized protein</fullName>
    </submittedName>
</protein>
<name>A0A3M0M8N1_9RHOB</name>
<evidence type="ECO:0000313" key="2">
    <source>
        <dbReference type="Proteomes" id="UP000273516"/>
    </source>
</evidence>
<reference evidence="1 2" key="1">
    <citation type="submission" date="2018-07" db="EMBL/GenBank/DDBJ databases">
        <authorList>
            <person name="Zhang Y."/>
            <person name="Wang L."/>
            <person name="Ma S."/>
        </authorList>
    </citation>
    <scope>NUCLEOTIDE SEQUENCE [LARGE SCALE GENOMIC DNA]</scope>
    <source>
        <strain evidence="1 2">4-2</strain>
    </source>
</reference>
<dbReference type="Proteomes" id="UP000273516">
    <property type="component" value="Unassembled WGS sequence"/>
</dbReference>
<dbReference type="RefSeq" id="WP_122113309.1">
    <property type="nucleotide sequence ID" value="NZ_QOKZ01000006.1"/>
</dbReference>